<name>A0A5B7K061_PORTR</name>
<reference evidence="1 2" key="1">
    <citation type="submission" date="2019-05" db="EMBL/GenBank/DDBJ databases">
        <title>Another draft genome of Portunus trituberculatus and its Hox gene families provides insights of decapod evolution.</title>
        <authorList>
            <person name="Jeong J.-H."/>
            <person name="Song I."/>
            <person name="Kim S."/>
            <person name="Choi T."/>
            <person name="Kim D."/>
            <person name="Ryu S."/>
            <person name="Kim W."/>
        </authorList>
    </citation>
    <scope>NUCLEOTIDE SEQUENCE [LARGE SCALE GENOMIC DNA]</scope>
    <source>
        <tissue evidence="1">Muscle</tissue>
    </source>
</reference>
<protein>
    <submittedName>
        <fullName evidence="1">Uncharacterized protein</fullName>
    </submittedName>
</protein>
<gene>
    <name evidence="1" type="ORF">E2C01_099361</name>
</gene>
<evidence type="ECO:0000313" key="2">
    <source>
        <dbReference type="Proteomes" id="UP000324222"/>
    </source>
</evidence>
<comment type="caution">
    <text evidence="1">The sequence shown here is derived from an EMBL/GenBank/DDBJ whole genome shotgun (WGS) entry which is preliminary data.</text>
</comment>
<sequence>MKNCWYCSDHFNPFNTGTQFYLEICVRLDNFIDIRKGLWRAEE</sequence>
<proteinExistence type="predicted"/>
<dbReference type="AlphaFoldDB" id="A0A5B7K061"/>
<organism evidence="1 2">
    <name type="scientific">Portunus trituberculatus</name>
    <name type="common">Swimming crab</name>
    <name type="synonym">Neptunus trituberculatus</name>
    <dbReference type="NCBI Taxonomy" id="210409"/>
    <lineage>
        <taxon>Eukaryota</taxon>
        <taxon>Metazoa</taxon>
        <taxon>Ecdysozoa</taxon>
        <taxon>Arthropoda</taxon>
        <taxon>Crustacea</taxon>
        <taxon>Multicrustacea</taxon>
        <taxon>Malacostraca</taxon>
        <taxon>Eumalacostraca</taxon>
        <taxon>Eucarida</taxon>
        <taxon>Decapoda</taxon>
        <taxon>Pleocyemata</taxon>
        <taxon>Brachyura</taxon>
        <taxon>Eubrachyura</taxon>
        <taxon>Portunoidea</taxon>
        <taxon>Portunidae</taxon>
        <taxon>Portuninae</taxon>
        <taxon>Portunus</taxon>
    </lineage>
</organism>
<dbReference type="EMBL" id="VSRR010137496">
    <property type="protein sequence ID" value="MPD03712.1"/>
    <property type="molecule type" value="Genomic_DNA"/>
</dbReference>
<evidence type="ECO:0000313" key="1">
    <source>
        <dbReference type="EMBL" id="MPD03712.1"/>
    </source>
</evidence>
<dbReference type="Proteomes" id="UP000324222">
    <property type="component" value="Unassembled WGS sequence"/>
</dbReference>
<keyword evidence="2" id="KW-1185">Reference proteome</keyword>
<accession>A0A5B7K061</accession>